<evidence type="ECO:0000313" key="17">
    <source>
        <dbReference type="EMBL" id="KAK6493375.1"/>
    </source>
</evidence>
<evidence type="ECO:0000256" key="6">
    <source>
        <dbReference type="ARBA" id="ARBA00022692"/>
    </source>
</evidence>
<evidence type="ECO:0000313" key="18">
    <source>
        <dbReference type="Proteomes" id="UP001369086"/>
    </source>
</evidence>
<keyword evidence="6 15" id="KW-0812">Transmembrane</keyword>
<accession>A0ABR1AA15</accession>
<reference evidence="17 18" key="1">
    <citation type="submission" date="2021-05" db="EMBL/GenBank/DDBJ databases">
        <authorList>
            <person name="Zahm M."/>
            <person name="Klopp C."/>
            <person name="Cabau C."/>
            <person name="Kuhl H."/>
            <person name="Suciu R."/>
            <person name="Ciorpac M."/>
            <person name="Holostenco D."/>
            <person name="Gessner J."/>
            <person name="Wuertz S."/>
            <person name="Hohne C."/>
            <person name="Stock M."/>
            <person name="Gislard M."/>
            <person name="Lluch J."/>
            <person name="Milhes M."/>
            <person name="Lampietro C."/>
            <person name="Lopez Roques C."/>
            <person name="Donnadieu C."/>
            <person name="Du K."/>
            <person name="Schartl M."/>
            <person name="Guiguen Y."/>
        </authorList>
    </citation>
    <scope>NUCLEOTIDE SEQUENCE [LARGE SCALE GENOMIC DNA]</scope>
    <source>
        <strain evidence="17">Hh-F2</strain>
        <tissue evidence="17">Blood</tissue>
    </source>
</reference>
<keyword evidence="7 16" id="KW-0732">Signal</keyword>
<evidence type="ECO:0000256" key="8">
    <source>
        <dbReference type="ARBA" id="ARBA00022824"/>
    </source>
</evidence>
<evidence type="ECO:0000256" key="1">
    <source>
        <dbReference type="ARBA" id="ARBA00004115"/>
    </source>
</evidence>
<keyword evidence="18" id="KW-1185">Reference proteome</keyword>
<comment type="subcellular location">
    <subcellularLocation>
        <location evidence="1">Endoplasmic reticulum membrane</location>
        <topology evidence="1">Single-pass type I membrane protein</topology>
    </subcellularLocation>
</comment>
<protein>
    <recommendedName>
        <fullName evidence="3">Store-operated calcium entry-associated regulatory factor</fullName>
    </recommendedName>
    <alternativeName>
        <fullName evidence="13">Transmembrane protein 66</fullName>
    </alternativeName>
</protein>
<evidence type="ECO:0000256" key="15">
    <source>
        <dbReference type="SAM" id="Phobius"/>
    </source>
</evidence>
<dbReference type="Proteomes" id="UP001369086">
    <property type="component" value="Unassembled WGS sequence"/>
</dbReference>
<evidence type="ECO:0000256" key="7">
    <source>
        <dbReference type="ARBA" id="ARBA00022729"/>
    </source>
</evidence>
<evidence type="ECO:0000256" key="14">
    <source>
        <dbReference type="SAM" id="MobiDB-lite"/>
    </source>
</evidence>
<feature type="signal peptide" evidence="16">
    <location>
        <begin position="1"/>
        <end position="21"/>
    </location>
</feature>
<dbReference type="PANTHER" id="PTHR15929">
    <property type="entry name" value="STORE-OPERATED CALCIUM ENTRY-ASSOCIATED REGULATORY FACTOR"/>
    <property type="match status" value="1"/>
</dbReference>
<feature type="compositionally biased region" description="Polar residues" evidence="14">
    <location>
        <begin position="297"/>
        <end position="322"/>
    </location>
</feature>
<evidence type="ECO:0000256" key="13">
    <source>
        <dbReference type="ARBA" id="ARBA00031116"/>
    </source>
</evidence>
<evidence type="ECO:0000256" key="2">
    <source>
        <dbReference type="ARBA" id="ARBA00006833"/>
    </source>
</evidence>
<dbReference type="EMBL" id="JAHFZB010000002">
    <property type="protein sequence ID" value="KAK6493375.1"/>
    <property type="molecule type" value="Genomic_DNA"/>
</dbReference>
<proteinExistence type="inferred from homology"/>
<keyword evidence="12 15" id="KW-0472">Membrane</keyword>
<dbReference type="PANTHER" id="PTHR15929:SF0">
    <property type="entry name" value="STORE-OPERATED CALCIUM ENTRY-ASSOCIATED REGULATORY FACTOR"/>
    <property type="match status" value="1"/>
</dbReference>
<keyword evidence="8" id="KW-0256">Endoplasmic reticulum</keyword>
<feature type="chain" id="PRO_5046971014" description="Store-operated calcium entry-associated regulatory factor" evidence="16">
    <location>
        <begin position="22"/>
        <end position="331"/>
    </location>
</feature>
<keyword evidence="10 15" id="KW-1133">Transmembrane helix</keyword>
<comment type="similarity">
    <text evidence="2">Belongs to the SARAF family.</text>
</comment>
<evidence type="ECO:0000256" key="16">
    <source>
        <dbReference type="SAM" id="SignalP"/>
    </source>
</evidence>
<keyword evidence="4" id="KW-0813">Transport</keyword>
<evidence type="ECO:0000256" key="10">
    <source>
        <dbReference type="ARBA" id="ARBA00022989"/>
    </source>
</evidence>
<feature type="region of interest" description="Disordered" evidence="14">
    <location>
        <begin position="297"/>
        <end position="331"/>
    </location>
</feature>
<comment type="caution">
    <text evidence="17">The sequence shown here is derived from an EMBL/GenBank/DDBJ whole genome shotgun (WGS) entry which is preliminary data.</text>
</comment>
<evidence type="ECO:0000256" key="11">
    <source>
        <dbReference type="ARBA" id="ARBA00023065"/>
    </source>
</evidence>
<keyword evidence="5" id="KW-0109">Calcium transport</keyword>
<evidence type="ECO:0000256" key="3">
    <source>
        <dbReference type="ARBA" id="ARBA00016584"/>
    </source>
</evidence>
<name>A0ABR1AA15_HUSHU</name>
<feature type="transmembrane region" description="Helical" evidence="15">
    <location>
        <begin position="168"/>
        <end position="188"/>
    </location>
</feature>
<evidence type="ECO:0000256" key="4">
    <source>
        <dbReference type="ARBA" id="ARBA00022448"/>
    </source>
</evidence>
<evidence type="ECO:0000256" key="9">
    <source>
        <dbReference type="ARBA" id="ARBA00022837"/>
    </source>
</evidence>
<gene>
    <name evidence="17" type="ORF">HHUSO_G2950</name>
</gene>
<keyword evidence="11" id="KW-0406">Ion transport</keyword>
<evidence type="ECO:0000256" key="12">
    <source>
        <dbReference type="ARBA" id="ARBA00023136"/>
    </source>
</evidence>
<organism evidence="17 18">
    <name type="scientific">Huso huso</name>
    <name type="common">Beluga</name>
    <name type="synonym">Acipenser huso</name>
    <dbReference type="NCBI Taxonomy" id="61971"/>
    <lineage>
        <taxon>Eukaryota</taxon>
        <taxon>Metazoa</taxon>
        <taxon>Chordata</taxon>
        <taxon>Craniata</taxon>
        <taxon>Vertebrata</taxon>
        <taxon>Euteleostomi</taxon>
        <taxon>Actinopterygii</taxon>
        <taxon>Chondrostei</taxon>
        <taxon>Acipenseriformes</taxon>
        <taxon>Acipenseridae</taxon>
        <taxon>Huso</taxon>
    </lineage>
</organism>
<keyword evidence="9" id="KW-0106">Calcium</keyword>
<sequence length="331" mass="35708">MGNKMKFVIATFVFYLLITHAESWNDGGNVLLREIQVITLYKGRHTNSRRTSPVPQLQCTGGSAGCLAFVPEVVQCHNKGWDGFDVQWECKTDMDNAYRFGIIEVSCEGYNYPDDPYVLKGSCGLEYTLELTEHGKQNRKSSYGSGGFSSGYFQGSSSNINSQTSGDASSLIVIAILLLFAYGVYKMFLCGPLQGQQRFPNDDYPNTHTHDYQSGPHTMGPPPPGFKPDYMGNTGDGSNAGYTGASAGFGSASNGYGFGNNFARPHNNANSRPGFWTGMGTGGVLGYLFGSQRSHTNTGTRNTCNSTNFTTKPAGSTGTRTASGFGGTKRR</sequence>
<evidence type="ECO:0000256" key="5">
    <source>
        <dbReference type="ARBA" id="ARBA00022568"/>
    </source>
</evidence>
<dbReference type="Pfam" id="PF06682">
    <property type="entry name" value="SARAF"/>
    <property type="match status" value="1"/>
</dbReference>
<dbReference type="InterPro" id="IPR009567">
    <property type="entry name" value="SARAF"/>
</dbReference>